<evidence type="ECO:0000313" key="2">
    <source>
        <dbReference type="Proteomes" id="UP001231649"/>
    </source>
</evidence>
<dbReference type="Proteomes" id="UP001231649">
    <property type="component" value="Chromosome 23"/>
</dbReference>
<name>A0ACC2Q7X8_9NEOP</name>
<dbReference type="EMBL" id="CM056799">
    <property type="protein sequence ID" value="KAJ8710628.1"/>
    <property type="molecule type" value="Genomic_DNA"/>
</dbReference>
<sequence>MDDVVEAISAAAIYLMSAYNYYVSVHRTKVVKKKRQRRRWWMLSIHRNRTRNSMENQLSELLQEPESKEFQNFVRMSDSNFEYLLEKISPEISKQDTDFRESIPAKIRLAVTLRYLATGDSYRSLHYTFKISSQLISQIIPEVCQALINVLKDTVKIPTSPEEWLTVARGFRFPHCVGAIDGKHIKIQYPVKLVQNITIIKETLVLFY</sequence>
<organism evidence="1 2">
    <name type="scientific">Mythimna loreyi</name>
    <dbReference type="NCBI Taxonomy" id="667449"/>
    <lineage>
        <taxon>Eukaryota</taxon>
        <taxon>Metazoa</taxon>
        <taxon>Ecdysozoa</taxon>
        <taxon>Arthropoda</taxon>
        <taxon>Hexapoda</taxon>
        <taxon>Insecta</taxon>
        <taxon>Pterygota</taxon>
        <taxon>Neoptera</taxon>
        <taxon>Endopterygota</taxon>
        <taxon>Lepidoptera</taxon>
        <taxon>Glossata</taxon>
        <taxon>Ditrysia</taxon>
        <taxon>Noctuoidea</taxon>
        <taxon>Noctuidae</taxon>
        <taxon>Noctuinae</taxon>
        <taxon>Hadenini</taxon>
        <taxon>Mythimna</taxon>
    </lineage>
</organism>
<proteinExistence type="predicted"/>
<reference evidence="1" key="1">
    <citation type="submission" date="2023-03" db="EMBL/GenBank/DDBJ databases">
        <title>Chromosome-level genomes of two armyworms, Mythimna separata and Mythimna loreyi, provide insights into the biosynthesis and reception of sex pheromones.</title>
        <authorList>
            <person name="Zhao H."/>
        </authorList>
    </citation>
    <scope>NUCLEOTIDE SEQUENCE</scope>
    <source>
        <strain evidence="1">BeijingLab</strain>
    </source>
</reference>
<evidence type="ECO:0000313" key="1">
    <source>
        <dbReference type="EMBL" id="KAJ8710628.1"/>
    </source>
</evidence>
<keyword evidence="2" id="KW-1185">Reference proteome</keyword>
<comment type="caution">
    <text evidence="1">The sequence shown here is derived from an EMBL/GenBank/DDBJ whole genome shotgun (WGS) entry which is preliminary data.</text>
</comment>
<gene>
    <name evidence="1" type="ORF">PYW08_009143</name>
</gene>
<accession>A0ACC2Q7X8</accession>
<protein>
    <submittedName>
        <fullName evidence="1">Uncharacterized protein</fullName>
    </submittedName>
</protein>